<dbReference type="GO" id="GO:0004519">
    <property type="term" value="F:endonuclease activity"/>
    <property type="evidence" value="ECO:0007669"/>
    <property type="project" value="UniProtKB-KW"/>
</dbReference>
<reference evidence="1" key="1">
    <citation type="journal article" date="2021" name="Proc. Natl. Acad. Sci. U.S.A.">
        <title>A Catalog of Tens of Thousands of Viruses from Human Metagenomes Reveals Hidden Associations with Chronic Diseases.</title>
        <authorList>
            <person name="Tisza M.J."/>
            <person name="Buck C.B."/>
        </authorList>
    </citation>
    <scope>NUCLEOTIDE SEQUENCE</scope>
    <source>
        <strain evidence="1">CtyDR6</strain>
    </source>
</reference>
<accession>A0A8S5QJG8</accession>
<protein>
    <submittedName>
        <fullName evidence="1">Homing endonuclease</fullName>
    </submittedName>
</protein>
<name>A0A8S5QJG8_9CAUD</name>
<sequence length="219" mass="25489">MKNNKNIKDLTGQRFGRLVVVGLHPTETRKTYWVCQCDCGNVKIVRSDSLQCGAIRSCGCLKKEQDKKNLILGDGRRKFAETGFKVGGTRIYNIWQNMKARCYNEHDARYDRYGGRGIKVCEEWRSDFIAFHDWAMSHGYQDDLTIDRIDNDGDYCPDNCRWSTVKEQCNNRSTNVNIKIGNATKTLTEWCEIFQLDPIKIHSRYKLHEFISIDDLFNP</sequence>
<dbReference type="EMBL" id="BK015675">
    <property type="protein sequence ID" value="DAE19430.1"/>
    <property type="molecule type" value="Genomic_DNA"/>
</dbReference>
<organism evidence="1">
    <name type="scientific">Podoviridae sp. ctyDR6</name>
    <dbReference type="NCBI Taxonomy" id="2825288"/>
    <lineage>
        <taxon>Viruses</taxon>
        <taxon>Duplodnaviria</taxon>
        <taxon>Heunggongvirae</taxon>
        <taxon>Uroviricota</taxon>
        <taxon>Caudoviricetes</taxon>
    </lineage>
</organism>
<keyword evidence="1" id="KW-0540">Nuclease</keyword>
<evidence type="ECO:0000313" key="1">
    <source>
        <dbReference type="EMBL" id="DAE19430.1"/>
    </source>
</evidence>
<keyword evidence="1" id="KW-0255">Endonuclease</keyword>
<proteinExistence type="predicted"/>
<keyword evidence="1" id="KW-0378">Hydrolase</keyword>